<name>A0A366E979_9HYPH</name>
<protein>
    <submittedName>
        <fullName evidence="1">Uncharacterized protein</fullName>
    </submittedName>
</protein>
<dbReference type="Proteomes" id="UP000252893">
    <property type="component" value="Unassembled WGS sequence"/>
</dbReference>
<accession>A0A366E979</accession>
<organism evidence="1 2">
    <name type="scientific">Pseudochrobactrum asaccharolyticum</name>
    <dbReference type="NCBI Taxonomy" id="354351"/>
    <lineage>
        <taxon>Bacteria</taxon>
        <taxon>Pseudomonadati</taxon>
        <taxon>Pseudomonadota</taxon>
        <taxon>Alphaproteobacteria</taxon>
        <taxon>Hyphomicrobiales</taxon>
        <taxon>Brucellaceae</taxon>
        <taxon>Pseudochrobactrum</taxon>
    </lineage>
</organism>
<evidence type="ECO:0000313" key="2">
    <source>
        <dbReference type="Proteomes" id="UP000252893"/>
    </source>
</evidence>
<sequence length="83" mass="8971">MSLAVAKPEKYIIMPFRKNNQKLVAAEMRPASSEASAIKIATSMSARYIGVAAYAVQVDEESGDMNAPRLLASFGETPDFSDD</sequence>
<proteinExistence type="predicted"/>
<dbReference type="RefSeq" id="WP_210207245.1">
    <property type="nucleotide sequence ID" value="NZ_JBHEEG010000003.1"/>
</dbReference>
<evidence type="ECO:0000313" key="1">
    <source>
        <dbReference type="EMBL" id="RBO98926.1"/>
    </source>
</evidence>
<keyword evidence="2" id="KW-1185">Reference proteome</keyword>
<dbReference type="AlphaFoldDB" id="A0A366E979"/>
<dbReference type="EMBL" id="QNRH01000001">
    <property type="protein sequence ID" value="RBO98926.1"/>
    <property type="molecule type" value="Genomic_DNA"/>
</dbReference>
<comment type="caution">
    <text evidence="1">The sequence shown here is derived from an EMBL/GenBank/DDBJ whole genome shotgun (WGS) entry which is preliminary data.</text>
</comment>
<reference evidence="1 2" key="1">
    <citation type="submission" date="2018-06" db="EMBL/GenBank/DDBJ databases">
        <title>Genomic Encyclopedia of Type Strains, Phase IV (KMG-IV): sequencing the most valuable type-strain genomes for metagenomic binning, comparative biology and taxonomic classification.</title>
        <authorList>
            <person name="Goeker M."/>
        </authorList>
    </citation>
    <scope>NUCLEOTIDE SEQUENCE [LARGE SCALE GENOMIC DNA]</scope>
    <source>
        <strain evidence="1 2">DSM 25619</strain>
    </source>
</reference>
<gene>
    <name evidence="1" type="ORF">DFR47_101529</name>
</gene>